<evidence type="ECO:0000256" key="2">
    <source>
        <dbReference type="SAM" id="Phobius"/>
    </source>
</evidence>
<reference evidence="4" key="2">
    <citation type="submission" date="2015-01" db="EMBL/GenBank/DDBJ databases">
        <title>Draft genome sequence of potential hydrocarbon metabolising strain of Rhodococcus rhodochrous.</title>
        <authorList>
            <person name="Aggarwal R.K."/>
            <person name="Dawar C."/>
        </authorList>
    </citation>
    <scope>NUCLEOTIDE SEQUENCE [LARGE SCALE GENOMIC DNA]</scope>
    <source>
        <strain evidence="4">KG-21</strain>
    </source>
</reference>
<feature type="region of interest" description="Disordered" evidence="1">
    <location>
        <begin position="428"/>
        <end position="455"/>
    </location>
</feature>
<feature type="transmembrane region" description="Helical" evidence="2">
    <location>
        <begin position="348"/>
        <end position="367"/>
    </location>
</feature>
<keyword evidence="2" id="KW-0812">Transmembrane</keyword>
<sequence length="455" mass="48568">MSDHLTDSAPESSAEHERVPESGRLSRWSLTMAWWAMFSAMFWLYVAVASAGAVGVPATLVGMAASVATFGVVNLLLSRYAIHTGLSVELLSRRMFGAVGSLLAPALFAATALYYGVFEGSIVAVALQEYFGGDIRLWYLLCTVYMIPVVIGGVAAWLDKLNGILLPFYLVGMVAVVVAATVQQGYPTGWLTATVAAGPLPGWLTAYLVYMGVWVLMMYTFDYARLGRRADAGFHGTVTFGWVFYALTFGVNGLVGLYLLGAWDIAGTETGVVEAVVGSLGFAGVLLIIVSQTRINSANFYLASTNLQVFVHRALRLDVPRAVWVVVTAVLAYLLMLTDVLGYLLQALAWQGVLITAWVAIAVVYVLRDRGRVMPRTASGGALAWLISSVAGIVLTVQEVSATWAQLAPVVTVLLAAGSYVLLTSTDRAPSEPEVAQGPEPSQEPEAAPDEAQPV</sequence>
<accession>A0A0M8PI98</accession>
<organism evidence="3 4">
    <name type="scientific">Rhodococcus rhodochrous KG-21</name>
    <dbReference type="NCBI Taxonomy" id="1441923"/>
    <lineage>
        <taxon>Bacteria</taxon>
        <taxon>Bacillati</taxon>
        <taxon>Actinomycetota</taxon>
        <taxon>Actinomycetes</taxon>
        <taxon>Mycobacteriales</taxon>
        <taxon>Nocardiaceae</taxon>
        <taxon>Rhodococcus</taxon>
    </lineage>
</organism>
<evidence type="ECO:0000256" key="1">
    <source>
        <dbReference type="SAM" id="MobiDB-lite"/>
    </source>
</evidence>
<feature type="transmembrane region" description="Helical" evidence="2">
    <location>
        <begin position="164"/>
        <end position="182"/>
    </location>
</feature>
<feature type="transmembrane region" description="Helical" evidence="2">
    <location>
        <begin position="60"/>
        <end position="82"/>
    </location>
</feature>
<feature type="transmembrane region" description="Helical" evidence="2">
    <location>
        <begin position="32"/>
        <end position="54"/>
    </location>
</feature>
<dbReference type="RefSeq" id="WP_054371752.1">
    <property type="nucleotide sequence ID" value="NZ_AZYO01000008.1"/>
</dbReference>
<dbReference type="GO" id="GO:0005886">
    <property type="term" value="C:plasma membrane"/>
    <property type="evidence" value="ECO:0007669"/>
    <property type="project" value="TreeGrafter"/>
</dbReference>
<gene>
    <name evidence="3" type="ORF">Z051_05570</name>
</gene>
<feature type="transmembrane region" description="Helical" evidence="2">
    <location>
        <begin position="404"/>
        <end position="423"/>
    </location>
</feature>
<name>A0A0M8PI98_RHORH</name>
<dbReference type="PANTHER" id="PTHR30569">
    <property type="entry name" value="CYTOSINE TRANSPORTER CODB"/>
    <property type="match status" value="1"/>
</dbReference>
<dbReference type="InterPro" id="IPR030191">
    <property type="entry name" value="CodB"/>
</dbReference>
<dbReference type="AlphaFoldDB" id="A0A0M8PI98"/>
<feature type="transmembrane region" description="Helical" evidence="2">
    <location>
        <begin position="94"/>
        <end position="117"/>
    </location>
</feature>
<keyword evidence="2" id="KW-1133">Transmembrane helix</keyword>
<feature type="transmembrane region" description="Helical" evidence="2">
    <location>
        <begin position="322"/>
        <end position="342"/>
    </location>
</feature>
<dbReference type="Gene3D" id="1.10.4160.10">
    <property type="entry name" value="Hydantoin permease"/>
    <property type="match status" value="1"/>
</dbReference>
<protein>
    <submittedName>
        <fullName evidence="3">Permease</fullName>
    </submittedName>
</protein>
<reference evidence="3 4" key="1">
    <citation type="journal article" date="2015" name="Genome Announc.">
        <title>Draft Genome Sequence of Rhodococcus rhodochrous Strain KG-21, a Soil Isolate from Oil Fields of Krishna-Godavari Basin, India.</title>
        <authorList>
            <person name="Dawar C."/>
            <person name="Aggarwal R.K."/>
        </authorList>
    </citation>
    <scope>NUCLEOTIDE SEQUENCE [LARGE SCALE GENOMIC DNA]</scope>
    <source>
        <strain evidence="3 4">KG-21</strain>
    </source>
</reference>
<evidence type="ECO:0000313" key="3">
    <source>
        <dbReference type="EMBL" id="KOS57114.1"/>
    </source>
</evidence>
<comment type="caution">
    <text evidence="3">The sequence shown here is derived from an EMBL/GenBank/DDBJ whole genome shotgun (WGS) entry which is preliminary data.</text>
</comment>
<feature type="transmembrane region" description="Helical" evidence="2">
    <location>
        <begin position="202"/>
        <end position="221"/>
    </location>
</feature>
<dbReference type="Proteomes" id="UP000037712">
    <property type="component" value="Unassembled WGS sequence"/>
</dbReference>
<dbReference type="PATRIC" id="fig|1441923.3.peg.1236"/>
<keyword evidence="2" id="KW-0472">Membrane</keyword>
<dbReference type="GO" id="GO:0015209">
    <property type="term" value="F:cytosine transmembrane transporter activity"/>
    <property type="evidence" value="ECO:0007669"/>
    <property type="project" value="InterPro"/>
</dbReference>
<feature type="transmembrane region" description="Helical" evidence="2">
    <location>
        <begin position="137"/>
        <end position="157"/>
    </location>
</feature>
<feature type="transmembrane region" description="Helical" evidence="2">
    <location>
        <begin position="272"/>
        <end position="290"/>
    </location>
</feature>
<feature type="transmembrane region" description="Helical" evidence="2">
    <location>
        <begin position="242"/>
        <end position="260"/>
    </location>
</feature>
<dbReference type="EMBL" id="AZYO01000008">
    <property type="protein sequence ID" value="KOS57114.1"/>
    <property type="molecule type" value="Genomic_DNA"/>
</dbReference>
<evidence type="ECO:0000313" key="4">
    <source>
        <dbReference type="Proteomes" id="UP000037712"/>
    </source>
</evidence>
<feature type="transmembrane region" description="Helical" evidence="2">
    <location>
        <begin position="379"/>
        <end position="398"/>
    </location>
</feature>
<proteinExistence type="predicted"/>
<dbReference type="PANTHER" id="PTHR30569:SF0">
    <property type="entry name" value="CYTOSINE PERMEASE"/>
    <property type="match status" value="1"/>
</dbReference>